<sequence>MNKRLLVLAPHPDDELLIAGALIYTLKKKHYDITVAYFTNGDSSSGQGIVRIQEAIDALNVLGVREKDIQFLGYGNGWKNGKHLYNLPDGKEGVSYADKRETYCIEGHPEYRMLKSGKHHRYTRQNAKEDIRELLLDIRADIIICVDFDSHADHRALSLFFEEAMADILRNNGSYTPIVLKKFAYAGMGSAKWDYYYSPMPETQPGFREELFDQRYECDNPVFVWNDRIQLKIHRRTRTRHISSNILYKAALKHKSQKFHNRVGTFANADMVYWQRRTDSISYQARITATSGRADYVNDFKMIDCPDILCGLDGVGMLKNCAWIPDRSDSIQKLFLDFQRPVRVSKVHLYENFLPHENILKAQLTFDTGLVVDIRDIDHKGRKTEVIFDTQYDVKHMEFQILESEGAEYGLTELEIYEDDNEQDIPLELYKSPKKKSRNIENDLDILWERKRHNIVINHTKDSWYYRMYHLLIKWNAVGNDRLVRWLQQKQYKNAAIYGMGDLGRKLNHDLKTTDICVKYAMDQYAGSMTADIPVVCLALFADMPEVDVVIVTVTQSYKSIKKDLISNGCNAAKIVSLQQILDEAIYI</sequence>
<dbReference type="InterPro" id="IPR024078">
    <property type="entry name" value="LmbE-like_dom_sf"/>
</dbReference>
<evidence type="ECO:0000313" key="3">
    <source>
        <dbReference type="Proteomes" id="UP000474104"/>
    </source>
</evidence>
<dbReference type="InterPro" id="IPR055826">
    <property type="entry name" value="DUF7402"/>
</dbReference>
<proteinExistence type="predicted"/>
<evidence type="ECO:0000259" key="1">
    <source>
        <dbReference type="Pfam" id="PF24135"/>
    </source>
</evidence>
<dbReference type="EMBL" id="VIRB01000055">
    <property type="protein sequence ID" value="NDO68695.1"/>
    <property type="molecule type" value="Genomic_DNA"/>
</dbReference>
<dbReference type="SUPFAM" id="SSF102588">
    <property type="entry name" value="LmbE-like"/>
    <property type="match status" value="1"/>
</dbReference>
<dbReference type="AlphaFoldDB" id="A0A9X5H651"/>
<dbReference type="Proteomes" id="UP000474104">
    <property type="component" value="Unassembled WGS sequence"/>
</dbReference>
<dbReference type="Gene3D" id="3.40.50.720">
    <property type="entry name" value="NAD(P)-binding Rossmann-like Domain"/>
    <property type="match status" value="1"/>
</dbReference>
<accession>A0A9X5H651</accession>
<dbReference type="PANTHER" id="PTHR12993">
    <property type="entry name" value="N-ACETYLGLUCOSAMINYL-PHOSPHATIDYLINOSITOL DE-N-ACETYLASE-RELATED"/>
    <property type="match status" value="1"/>
</dbReference>
<comment type="caution">
    <text evidence="2">The sequence shown here is derived from an EMBL/GenBank/DDBJ whole genome shotgun (WGS) entry which is preliminary data.</text>
</comment>
<dbReference type="Pfam" id="PF02585">
    <property type="entry name" value="PIG-L"/>
    <property type="match status" value="1"/>
</dbReference>
<dbReference type="Gene3D" id="3.40.50.10320">
    <property type="entry name" value="LmbE-like"/>
    <property type="match status" value="1"/>
</dbReference>
<dbReference type="PANTHER" id="PTHR12993:SF11">
    <property type="entry name" value="N-ACETYLGLUCOSAMINYL-PHOSPHATIDYLINOSITOL DE-N-ACETYLASE"/>
    <property type="match status" value="1"/>
</dbReference>
<protein>
    <submittedName>
        <fullName evidence="2">PIG-L family deacetylase</fullName>
    </submittedName>
</protein>
<evidence type="ECO:0000313" key="2">
    <source>
        <dbReference type="EMBL" id="NDO68695.1"/>
    </source>
</evidence>
<name>A0A9X5H651_9FIRM</name>
<feature type="domain" description="DUF7402" evidence="1">
    <location>
        <begin position="284"/>
        <end position="417"/>
    </location>
</feature>
<dbReference type="RefSeq" id="WP_004071974.1">
    <property type="nucleotide sequence ID" value="NZ_VIRB01000055.1"/>
</dbReference>
<organism evidence="2 3">
    <name type="scientific">Schaedlerella arabinosiphila</name>
    <dbReference type="NCBI Taxonomy" id="2044587"/>
    <lineage>
        <taxon>Bacteria</taxon>
        <taxon>Bacillati</taxon>
        <taxon>Bacillota</taxon>
        <taxon>Clostridia</taxon>
        <taxon>Lachnospirales</taxon>
        <taxon>Lachnospiraceae</taxon>
        <taxon>Schaedlerella</taxon>
    </lineage>
</organism>
<dbReference type="GO" id="GO:0016811">
    <property type="term" value="F:hydrolase activity, acting on carbon-nitrogen (but not peptide) bonds, in linear amides"/>
    <property type="evidence" value="ECO:0007669"/>
    <property type="project" value="TreeGrafter"/>
</dbReference>
<dbReference type="InterPro" id="IPR003737">
    <property type="entry name" value="GlcNAc_PI_deacetylase-related"/>
</dbReference>
<dbReference type="Pfam" id="PF24135">
    <property type="entry name" value="DUF7402"/>
    <property type="match status" value="1"/>
</dbReference>
<reference evidence="2 3" key="1">
    <citation type="submission" date="2019-07" db="EMBL/GenBank/DDBJ databases">
        <title>Draft genome sequences of 15 bacterial species constituting the stable defined intestinal microbiota of the GM15 gnotobiotic mouse model.</title>
        <authorList>
            <person name="Elie C."/>
            <person name="Mathieu A."/>
            <person name="Saliou A."/>
            <person name="Darnaud M."/>
            <person name="Leulier F."/>
            <person name="Tamellini A."/>
        </authorList>
    </citation>
    <scope>NUCLEOTIDE SEQUENCE [LARGE SCALE GENOMIC DNA]</scope>
    <source>
        <strain evidence="3">ASF 502</strain>
    </source>
</reference>
<dbReference type="OrthoDB" id="9815144at2"/>
<gene>
    <name evidence="2" type="ORF">FMM80_08380</name>
</gene>